<dbReference type="InterPro" id="IPR001296">
    <property type="entry name" value="Glyco_trans_1"/>
</dbReference>
<dbReference type="KEGG" id="proe:H9L23_09505"/>
<dbReference type="EMBL" id="CP060723">
    <property type="protein sequence ID" value="QNN44283.1"/>
    <property type="molecule type" value="Genomic_DNA"/>
</dbReference>
<dbReference type="Pfam" id="PF00534">
    <property type="entry name" value="Glycos_transf_1"/>
    <property type="match status" value="1"/>
</dbReference>
<dbReference type="InterPro" id="IPR050194">
    <property type="entry name" value="Glycosyltransferase_grp1"/>
</dbReference>
<dbReference type="PANTHER" id="PTHR45947">
    <property type="entry name" value="SULFOQUINOVOSYL TRANSFERASE SQD2"/>
    <property type="match status" value="1"/>
</dbReference>
<feature type="domain" description="Glycosyltransferase subfamily 4-like N-terminal" evidence="2">
    <location>
        <begin position="40"/>
        <end position="187"/>
    </location>
</feature>
<evidence type="ECO:0000259" key="1">
    <source>
        <dbReference type="Pfam" id="PF00534"/>
    </source>
</evidence>
<dbReference type="CDD" id="cd03801">
    <property type="entry name" value="GT4_PimA-like"/>
    <property type="match status" value="1"/>
</dbReference>
<protein>
    <submittedName>
        <fullName evidence="3">Glycosyltransferase family 4 protein</fullName>
    </submittedName>
</protein>
<sequence length="380" mass="43138">MKDSLLLIMTPNMSLAQWDKTGLLSRELDIYQKICAATGLRLIVYSYGRNEKSFLTGIEGASVLEMPGWIPKGIPFSVQNLLYHLVSPVLFFRSFKRIKIAKTNQYAASAFGLLIKVLFNIQLVIRMGYYHSHLKPRGRLWRFMEKIAFSYCDRILVTSKSAERFIKEEYHIDPNKITTIHNSIDLELFKPDNTPKQVDVLFVGRLEKVKNIRLLTDFLKKTSCSVLVIGDGSLSGEIEAITHTKDNIKWIKRVDNKALPQYYNLARMYILISEYEGNPKSLLEAMSCGLPCIGTNVPGIAECISQDYTGLLIGQHVNVLASAVNRLLSNPLKAQKIGENAREWIIASCNMQQNMLQEAEFYKPLLADSPLPENKMLIQN</sequence>
<gene>
    <name evidence="3" type="ORF">H9L23_09505</name>
</gene>
<dbReference type="Pfam" id="PF13439">
    <property type="entry name" value="Glyco_transf_4"/>
    <property type="match status" value="1"/>
</dbReference>
<dbReference type="AlphaFoldDB" id="A0A7G9QLQ8"/>
<dbReference type="SUPFAM" id="SSF53756">
    <property type="entry name" value="UDP-Glycosyltransferase/glycogen phosphorylase"/>
    <property type="match status" value="1"/>
</dbReference>
<feature type="domain" description="Glycosyl transferase family 1" evidence="1">
    <location>
        <begin position="190"/>
        <end position="344"/>
    </location>
</feature>
<evidence type="ECO:0000259" key="2">
    <source>
        <dbReference type="Pfam" id="PF13439"/>
    </source>
</evidence>
<evidence type="ECO:0000313" key="3">
    <source>
        <dbReference type="EMBL" id="QNN44283.1"/>
    </source>
</evidence>
<keyword evidence="3" id="KW-0808">Transferase</keyword>
<dbReference type="Proteomes" id="UP000515806">
    <property type="component" value="Chromosome"/>
</dbReference>
<name>A0A7G9QLQ8_9SPHI</name>
<accession>A0A7G9QLQ8</accession>
<dbReference type="InterPro" id="IPR028098">
    <property type="entry name" value="Glyco_trans_4-like_N"/>
</dbReference>
<organism evidence="3 4">
    <name type="scientific">Pedobacter roseus</name>
    <dbReference type="NCBI Taxonomy" id="336820"/>
    <lineage>
        <taxon>Bacteria</taxon>
        <taxon>Pseudomonadati</taxon>
        <taxon>Bacteroidota</taxon>
        <taxon>Sphingobacteriia</taxon>
        <taxon>Sphingobacteriales</taxon>
        <taxon>Sphingobacteriaceae</taxon>
        <taxon>Pedobacter</taxon>
    </lineage>
</organism>
<evidence type="ECO:0000313" key="4">
    <source>
        <dbReference type="Proteomes" id="UP000515806"/>
    </source>
</evidence>
<keyword evidence="4" id="KW-1185">Reference proteome</keyword>
<proteinExistence type="predicted"/>
<dbReference type="Gene3D" id="3.40.50.2000">
    <property type="entry name" value="Glycogen Phosphorylase B"/>
    <property type="match status" value="2"/>
</dbReference>
<reference evidence="3 4" key="1">
    <citation type="submission" date="2020-08" db="EMBL/GenBank/DDBJ databases">
        <title>Genome sequence of Pedobacter roseus KACC 11594T.</title>
        <authorList>
            <person name="Hyun D.-W."/>
            <person name="Bae J.-W."/>
        </authorList>
    </citation>
    <scope>NUCLEOTIDE SEQUENCE [LARGE SCALE GENOMIC DNA]</scope>
    <source>
        <strain evidence="3 4">KACC 11594</strain>
    </source>
</reference>
<dbReference type="PANTHER" id="PTHR45947:SF3">
    <property type="entry name" value="SULFOQUINOVOSYL TRANSFERASE SQD2"/>
    <property type="match status" value="1"/>
</dbReference>
<dbReference type="GO" id="GO:0016757">
    <property type="term" value="F:glycosyltransferase activity"/>
    <property type="evidence" value="ECO:0007669"/>
    <property type="project" value="InterPro"/>
</dbReference>
<dbReference type="RefSeq" id="WP_187594728.1">
    <property type="nucleotide sequence ID" value="NZ_CP060723.1"/>
</dbReference>